<dbReference type="EMBL" id="JABCUV010000010">
    <property type="protein sequence ID" value="NMW93759.1"/>
    <property type="molecule type" value="Genomic_DNA"/>
</dbReference>
<keyword evidence="2" id="KW-1277">Toxin-antitoxin system</keyword>
<dbReference type="RefSeq" id="WP_004016364.1">
    <property type="nucleotide sequence ID" value="NZ_CAMUNX010000010.1"/>
</dbReference>
<sequence length="87" mass="10358">MWQIEISRKIQKKFLGFDKRARNRILDYLEEIRQLDSPSDRGKALTGNLAGMWRWRVGDYRITAKIKSHVITIVIIDIDHRSKIYQS</sequence>
<evidence type="ECO:0000256" key="1">
    <source>
        <dbReference type="ARBA" id="ARBA00006226"/>
    </source>
</evidence>
<dbReference type="PANTHER" id="PTHR35601:SF1">
    <property type="entry name" value="TOXIN RELE"/>
    <property type="match status" value="1"/>
</dbReference>
<protein>
    <submittedName>
        <fullName evidence="3">Type II toxin-antitoxin system RelE/ParE family toxin</fullName>
    </submittedName>
</protein>
<reference evidence="3 4" key="1">
    <citation type="submission" date="2020-04" db="EMBL/GenBank/DDBJ databases">
        <title>Antimicrobial susceptibility and clonality of vaginal-derived multi-drug resistant Mobiluncus isolates in China.</title>
        <authorList>
            <person name="Zhang X."/>
        </authorList>
    </citation>
    <scope>NUCLEOTIDE SEQUENCE [LARGE SCALE GENOMIC DNA]</scope>
    <source>
        <strain evidence="3 4">7</strain>
    </source>
</reference>
<dbReference type="SUPFAM" id="SSF143011">
    <property type="entry name" value="RelE-like"/>
    <property type="match status" value="1"/>
</dbReference>
<evidence type="ECO:0000313" key="3">
    <source>
        <dbReference type="EMBL" id="NMW93759.1"/>
    </source>
</evidence>
<dbReference type="Gene3D" id="3.30.2310.20">
    <property type="entry name" value="RelE-like"/>
    <property type="match status" value="1"/>
</dbReference>
<accession>A0A378PFN1</accession>
<organism evidence="3 4">
    <name type="scientific">Mobiluncus mulieris</name>
    <dbReference type="NCBI Taxonomy" id="2052"/>
    <lineage>
        <taxon>Bacteria</taxon>
        <taxon>Bacillati</taxon>
        <taxon>Actinomycetota</taxon>
        <taxon>Actinomycetes</taxon>
        <taxon>Actinomycetales</taxon>
        <taxon>Actinomycetaceae</taxon>
        <taxon>Mobiluncus</taxon>
    </lineage>
</organism>
<dbReference type="InterPro" id="IPR035093">
    <property type="entry name" value="RelE/ParE_toxin_dom_sf"/>
</dbReference>
<name>A0A378PFN1_9ACTO</name>
<evidence type="ECO:0000256" key="2">
    <source>
        <dbReference type="ARBA" id="ARBA00022649"/>
    </source>
</evidence>
<dbReference type="AlphaFoldDB" id="A0A378PFN1"/>
<evidence type="ECO:0000313" key="4">
    <source>
        <dbReference type="Proteomes" id="UP000582487"/>
    </source>
</evidence>
<dbReference type="PANTHER" id="PTHR35601">
    <property type="entry name" value="TOXIN RELE"/>
    <property type="match status" value="1"/>
</dbReference>
<dbReference type="Pfam" id="PF05016">
    <property type="entry name" value="ParE_toxin"/>
    <property type="match status" value="1"/>
</dbReference>
<gene>
    <name evidence="3" type="ORF">HHJ74_08695</name>
</gene>
<comment type="caution">
    <text evidence="3">The sequence shown here is derived from an EMBL/GenBank/DDBJ whole genome shotgun (WGS) entry which is preliminary data.</text>
</comment>
<dbReference type="InterPro" id="IPR007712">
    <property type="entry name" value="RelE/ParE_toxin"/>
</dbReference>
<dbReference type="Proteomes" id="UP000582487">
    <property type="component" value="Unassembled WGS sequence"/>
</dbReference>
<proteinExistence type="inferred from homology"/>
<comment type="similarity">
    <text evidence="1">Belongs to the RelE toxin family.</text>
</comment>
<dbReference type="NCBIfam" id="TIGR02385">
    <property type="entry name" value="RelE_StbE"/>
    <property type="match status" value="1"/>
</dbReference>